<dbReference type="EMBL" id="JBBPBN010000023">
    <property type="protein sequence ID" value="KAK9011114.1"/>
    <property type="molecule type" value="Genomic_DNA"/>
</dbReference>
<keyword evidence="2" id="KW-1185">Reference proteome</keyword>
<reference evidence="1 2" key="1">
    <citation type="journal article" date="2024" name="G3 (Bethesda)">
        <title>Genome assembly of Hibiscus sabdariffa L. provides insights into metabolisms of medicinal natural products.</title>
        <authorList>
            <person name="Kim T."/>
        </authorList>
    </citation>
    <scope>NUCLEOTIDE SEQUENCE [LARGE SCALE GENOMIC DNA]</scope>
    <source>
        <strain evidence="1">TK-2024</strain>
        <tissue evidence="1">Old leaves</tissue>
    </source>
</reference>
<protein>
    <submittedName>
        <fullName evidence="1">Uncharacterized protein</fullName>
    </submittedName>
</protein>
<gene>
    <name evidence="1" type="ORF">V6N11_043971</name>
</gene>
<evidence type="ECO:0000313" key="2">
    <source>
        <dbReference type="Proteomes" id="UP001396334"/>
    </source>
</evidence>
<name>A0ABR2RDY7_9ROSI</name>
<sequence length="168" mass="19733">MASCKSIPFVQHGSVQRLDWFSMEPNYFFEKVMHELNLPFIKSFTRRCQNLLQTSLEESAVGKFVKVKNRSLLNNWVWRYALEPKSLRLWHRVIDEKPDSLLSVSWINQSSVVPNAFVDLVMKCMAFVHQQKVTIEFAFREYNVDAHGLAKSVVNRENDSLVLFWSMM</sequence>
<proteinExistence type="predicted"/>
<organism evidence="1 2">
    <name type="scientific">Hibiscus sabdariffa</name>
    <name type="common">roselle</name>
    <dbReference type="NCBI Taxonomy" id="183260"/>
    <lineage>
        <taxon>Eukaryota</taxon>
        <taxon>Viridiplantae</taxon>
        <taxon>Streptophyta</taxon>
        <taxon>Embryophyta</taxon>
        <taxon>Tracheophyta</taxon>
        <taxon>Spermatophyta</taxon>
        <taxon>Magnoliopsida</taxon>
        <taxon>eudicotyledons</taxon>
        <taxon>Gunneridae</taxon>
        <taxon>Pentapetalae</taxon>
        <taxon>rosids</taxon>
        <taxon>malvids</taxon>
        <taxon>Malvales</taxon>
        <taxon>Malvaceae</taxon>
        <taxon>Malvoideae</taxon>
        <taxon>Hibiscus</taxon>
    </lineage>
</organism>
<evidence type="ECO:0000313" key="1">
    <source>
        <dbReference type="EMBL" id="KAK9011114.1"/>
    </source>
</evidence>
<accession>A0ABR2RDY7</accession>
<comment type="caution">
    <text evidence="1">The sequence shown here is derived from an EMBL/GenBank/DDBJ whole genome shotgun (WGS) entry which is preliminary data.</text>
</comment>
<dbReference type="Proteomes" id="UP001396334">
    <property type="component" value="Unassembled WGS sequence"/>
</dbReference>